<reference evidence="7 8" key="1">
    <citation type="journal article" date="2018" name="Nat. Biotechnol.">
        <title>A standardized bacterial taxonomy based on genome phylogeny substantially revises the tree of life.</title>
        <authorList>
            <person name="Parks D.H."/>
            <person name="Chuvochina M."/>
            <person name="Waite D.W."/>
            <person name="Rinke C."/>
            <person name="Skarshewski A."/>
            <person name="Chaumeil P.A."/>
            <person name="Hugenholtz P."/>
        </authorList>
    </citation>
    <scope>NUCLEOTIDE SEQUENCE [LARGE SCALE GENOMIC DNA]</scope>
    <source>
        <strain evidence="7">UBA9169</strain>
    </source>
</reference>
<comment type="caution">
    <text evidence="7">The sequence shown here is derived from an EMBL/GenBank/DDBJ whole genome shotgun (WGS) entry which is preliminary data.</text>
</comment>
<dbReference type="Proteomes" id="UP000264719">
    <property type="component" value="Unassembled WGS sequence"/>
</dbReference>
<evidence type="ECO:0000313" key="8">
    <source>
        <dbReference type="Proteomes" id="UP000264719"/>
    </source>
</evidence>
<name>A0A348WDA7_9RHOB</name>
<evidence type="ECO:0000256" key="5">
    <source>
        <dbReference type="ARBA" id="ARBA00023002"/>
    </source>
</evidence>
<dbReference type="CDD" id="cd02136">
    <property type="entry name" value="PnbA_NfnB-like"/>
    <property type="match status" value="1"/>
</dbReference>
<sequence length="230" mass="25598">MTCLDRPEAGTAAEAITSRRSVRAFLPEPVPRETVQRILDIAARAPSGSNIQPWHVEVVTGPALDRLTRAITARFDAGDAGEESYQYYPSPWREPYLARRRDTGWGLYSALGIARGDTARMRAQHRRNFLFFDAPVGLVFSIDRDLPVGSWLDTGMFLQSIMVAARGLGLDTCPQQAFAAYHQTIRERLGLPDDRTVICGMALGWADRSDPANGFETGRLAVEEFARFHD</sequence>
<keyword evidence="5" id="KW-0560">Oxidoreductase</keyword>
<feature type="domain" description="Nitroreductase" evidence="6">
    <location>
        <begin position="16"/>
        <end position="205"/>
    </location>
</feature>
<dbReference type="InterPro" id="IPR000415">
    <property type="entry name" value="Nitroreductase-like"/>
</dbReference>
<comment type="cofactor">
    <cofactor evidence="1">
        <name>FMN</name>
        <dbReference type="ChEBI" id="CHEBI:58210"/>
    </cofactor>
</comment>
<evidence type="ECO:0000313" key="7">
    <source>
        <dbReference type="EMBL" id="HAR52519.1"/>
    </source>
</evidence>
<dbReference type="SUPFAM" id="SSF55469">
    <property type="entry name" value="FMN-dependent nitroreductase-like"/>
    <property type="match status" value="1"/>
</dbReference>
<dbReference type="Pfam" id="PF00881">
    <property type="entry name" value="Nitroreductase"/>
    <property type="match status" value="1"/>
</dbReference>
<gene>
    <name evidence="7" type="ORF">DCS45_11690</name>
</gene>
<evidence type="ECO:0000256" key="2">
    <source>
        <dbReference type="ARBA" id="ARBA00007118"/>
    </source>
</evidence>
<organism evidence="7 8">
    <name type="scientific">Roseovarius nubinhibens</name>
    <dbReference type="NCBI Taxonomy" id="314263"/>
    <lineage>
        <taxon>Bacteria</taxon>
        <taxon>Pseudomonadati</taxon>
        <taxon>Pseudomonadota</taxon>
        <taxon>Alphaproteobacteria</taxon>
        <taxon>Rhodobacterales</taxon>
        <taxon>Roseobacteraceae</taxon>
        <taxon>Roseovarius</taxon>
    </lineage>
</organism>
<dbReference type="Gene3D" id="3.40.109.10">
    <property type="entry name" value="NADH Oxidase"/>
    <property type="match status" value="1"/>
</dbReference>
<evidence type="ECO:0000256" key="1">
    <source>
        <dbReference type="ARBA" id="ARBA00001917"/>
    </source>
</evidence>
<comment type="similarity">
    <text evidence="2">Belongs to the nitroreductase family.</text>
</comment>
<dbReference type="AlphaFoldDB" id="A0A348WDA7"/>
<dbReference type="PANTHER" id="PTHR43673">
    <property type="entry name" value="NAD(P)H NITROREDUCTASE YDGI-RELATED"/>
    <property type="match status" value="1"/>
</dbReference>
<evidence type="ECO:0000256" key="4">
    <source>
        <dbReference type="ARBA" id="ARBA00022643"/>
    </source>
</evidence>
<evidence type="ECO:0000256" key="3">
    <source>
        <dbReference type="ARBA" id="ARBA00022630"/>
    </source>
</evidence>
<protein>
    <submittedName>
        <fullName evidence="7">Nitroreductase</fullName>
    </submittedName>
</protein>
<dbReference type="EMBL" id="DMVW01000114">
    <property type="protein sequence ID" value="HAR52519.1"/>
    <property type="molecule type" value="Genomic_DNA"/>
</dbReference>
<evidence type="ECO:0000259" key="6">
    <source>
        <dbReference type="Pfam" id="PF00881"/>
    </source>
</evidence>
<dbReference type="RefSeq" id="WP_339855680.1">
    <property type="nucleotide sequence ID" value="NZ_CAXAXR010000024.1"/>
</dbReference>
<dbReference type="InterPro" id="IPR029479">
    <property type="entry name" value="Nitroreductase"/>
</dbReference>
<dbReference type="PANTHER" id="PTHR43673:SF2">
    <property type="entry name" value="NITROREDUCTASE"/>
    <property type="match status" value="1"/>
</dbReference>
<keyword evidence="4" id="KW-0288">FMN</keyword>
<proteinExistence type="inferred from homology"/>
<keyword evidence="3" id="KW-0285">Flavoprotein</keyword>
<dbReference type="GO" id="GO:0016491">
    <property type="term" value="F:oxidoreductase activity"/>
    <property type="evidence" value="ECO:0007669"/>
    <property type="project" value="UniProtKB-KW"/>
</dbReference>
<accession>A0A348WDA7</accession>